<dbReference type="SUPFAM" id="SSF57938">
    <property type="entry name" value="DnaJ/Hsp40 cysteine-rich domain"/>
    <property type="match status" value="1"/>
</dbReference>
<dbReference type="InterPro" id="IPR036410">
    <property type="entry name" value="HSP_DnaJ_Cys-rich_dom_sf"/>
</dbReference>
<evidence type="ECO:0000313" key="1">
    <source>
        <dbReference type="EMBL" id="KAG5397890.1"/>
    </source>
</evidence>
<dbReference type="PANTHER" id="PTHR28106">
    <property type="entry name" value="MITOCHONDRIAL ATPASE COMPLEX SUBUNIT ATP10"/>
    <property type="match status" value="1"/>
</dbReference>
<name>A0ABQ7MGL4_BRACM</name>
<dbReference type="InterPro" id="IPR007849">
    <property type="entry name" value="ATP10"/>
</dbReference>
<gene>
    <name evidence="1" type="primary">A05p034840.1_BraROA</name>
    <name evidence="1" type="ORF">IGI04_019704</name>
</gene>
<organism evidence="1 2">
    <name type="scientific">Brassica rapa subsp. trilocularis</name>
    <dbReference type="NCBI Taxonomy" id="1813537"/>
    <lineage>
        <taxon>Eukaryota</taxon>
        <taxon>Viridiplantae</taxon>
        <taxon>Streptophyta</taxon>
        <taxon>Embryophyta</taxon>
        <taxon>Tracheophyta</taxon>
        <taxon>Spermatophyta</taxon>
        <taxon>Magnoliopsida</taxon>
        <taxon>eudicotyledons</taxon>
        <taxon>Gunneridae</taxon>
        <taxon>Pentapetalae</taxon>
        <taxon>rosids</taxon>
        <taxon>malvids</taxon>
        <taxon>Brassicales</taxon>
        <taxon>Brassicaceae</taxon>
        <taxon>Brassiceae</taxon>
        <taxon>Brassica</taxon>
    </lineage>
</organism>
<dbReference type="EMBL" id="JADBGQ010000005">
    <property type="protein sequence ID" value="KAG5397890.1"/>
    <property type="molecule type" value="Genomic_DNA"/>
</dbReference>
<proteinExistence type="predicted"/>
<comment type="caution">
    <text evidence="1">The sequence shown here is derived from an EMBL/GenBank/DDBJ whole genome shotgun (WGS) entry which is preliminary data.</text>
</comment>
<reference evidence="1 2" key="1">
    <citation type="submission" date="2021-03" db="EMBL/GenBank/DDBJ databases">
        <authorList>
            <person name="King G.J."/>
            <person name="Bancroft I."/>
            <person name="Baten A."/>
            <person name="Bloomfield J."/>
            <person name="Borpatragohain P."/>
            <person name="He Z."/>
            <person name="Irish N."/>
            <person name="Irwin J."/>
            <person name="Liu K."/>
            <person name="Mauleon R.P."/>
            <person name="Moore J."/>
            <person name="Morris R."/>
            <person name="Ostergaard L."/>
            <person name="Wang B."/>
            <person name="Wells R."/>
        </authorList>
    </citation>
    <scope>NUCLEOTIDE SEQUENCE [LARGE SCALE GENOMIC DNA]</scope>
    <source>
        <strain evidence="1">R-o-18</strain>
        <tissue evidence="1">Leaf</tissue>
    </source>
</reference>
<keyword evidence="2" id="KW-1185">Reference proteome</keyword>
<dbReference type="Pfam" id="PF05176">
    <property type="entry name" value="ATP-synt_10"/>
    <property type="match status" value="1"/>
</dbReference>
<protein>
    <submittedName>
        <fullName evidence="1">Uncharacterized protein</fullName>
    </submittedName>
</protein>
<sequence length="181" mass="19758">METSLIFYLIITDGTMRSNQLGVCLLSYEMNRGYFADMKEFKEHGGKITDANKTVIPAVSAAKFPELAVTLSSGKVLKLPVTSGSSEVNAESLVVPKEMISSWSKPFLESQFLILRVDKCTSCTGRGEVVCPTCNADGEPVFYKENQMMKCSACYGRGLNALKDGSDSMQSRIPPGEDQDT</sequence>
<dbReference type="PANTHER" id="PTHR28106:SF1">
    <property type="entry name" value="MITOCHONDRIAL ATPASE COMPLEX SUBUNIT ATP10"/>
    <property type="match status" value="1"/>
</dbReference>
<dbReference type="Proteomes" id="UP000823674">
    <property type="component" value="Chromosome A05"/>
</dbReference>
<evidence type="ECO:0000313" key="2">
    <source>
        <dbReference type="Proteomes" id="UP000823674"/>
    </source>
</evidence>
<accession>A0ABQ7MGL4</accession>